<dbReference type="InterPro" id="IPR001763">
    <property type="entry name" value="Rhodanese-like_dom"/>
</dbReference>
<evidence type="ECO:0000256" key="2">
    <source>
        <dbReference type="SAM" id="SignalP"/>
    </source>
</evidence>
<keyword evidence="1" id="KW-0677">Repeat</keyword>
<dbReference type="SUPFAM" id="SSF52821">
    <property type="entry name" value="Rhodanese/Cell cycle control phosphatase"/>
    <property type="match status" value="1"/>
</dbReference>
<dbReference type="InterPro" id="IPR036873">
    <property type="entry name" value="Rhodanese-like_dom_sf"/>
</dbReference>
<feature type="chain" id="PRO_5046504839" description="Rhodanese domain-containing protein" evidence="2">
    <location>
        <begin position="18"/>
        <end position="196"/>
    </location>
</feature>
<sequence>MLLAFIGAALLPLSAAAFNVPGPLVETDWVEANLKDVVVLDVRKKAASDTKRIAGATLVPWKKVRAKRSENGVELIKMLPTKEAFEDLMQSLGVNNDSAIIVTSESKDASTTFLGTRLYWQLKYFGHDNVALLNGGNAKWFKEKRATSTTSSARAFGDFTAAEERSSMLATTADVEKAVNDDSVLLIDTRSQDQYL</sequence>
<dbReference type="Proteomes" id="UP000748752">
    <property type="component" value="Unassembled WGS sequence"/>
</dbReference>
<comment type="caution">
    <text evidence="4">The sequence shown here is derived from an EMBL/GenBank/DDBJ whole genome shotgun (WGS) entry which is preliminary data.</text>
</comment>
<dbReference type="InterPro" id="IPR051126">
    <property type="entry name" value="Thiosulfate_sulfurtransferase"/>
</dbReference>
<dbReference type="PANTHER" id="PTHR43855:SF1">
    <property type="entry name" value="THIOSULFATE SULFURTRANSFERASE"/>
    <property type="match status" value="1"/>
</dbReference>
<dbReference type="Pfam" id="PF00581">
    <property type="entry name" value="Rhodanese"/>
    <property type="match status" value="1"/>
</dbReference>
<reference evidence="4 5" key="1">
    <citation type="journal article" date="2020" name="Microorganisms">
        <title>Osmotic Adaptation and Compatible Solute Biosynthesis of Phototrophic Bacteria as Revealed from Genome Analyses.</title>
        <authorList>
            <person name="Imhoff J.F."/>
            <person name="Rahn T."/>
            <person name="Kunzel S."/>
            <person name="Keller A."/>
            <person name="Neulinger S.C."/>
        </authorList>
    </citation>
    <scope>NUCLEOTIDE SEQUENCE [LARGE SCALE GENOMIC DNA]</scope>
    <source>
        <strain evidence="4 5">DSM 6210</strain>
    </source>
</reference>
<dbReference type="SMART" id="SM00450">
    <property type="entry name" value="RHOD"/>
    <property type="match status" value="1"/>
</dbReference>
<dbReference type="CDD" id="cd01448">
    <property type="entry name" value="TST_Repeat_1"/>
    <property type="match status" value="1"/>
</dbReference>
<evidence type="ECO:0000313" key="4">
    <source>
        <dbReference type="EMBL" id="MBK1634032.1"/>
    </source>
</evidence>
<keyword evidence="5" id="KW-1185">Reference proteome</keyword>
<evidence type="ECO:0000259" key="3">
    <source>
        <dbReference type="PROSITE" id="PS50206"/>
    </source>
</evidence>
<gene>
    <name evidence="4" type="ORF">CKO31_25595</name>
</gene>
<keyword evidence="2" id="KW-0732">Signal</keyword>
<evidence type="ECO:0000313" key="5">
    <source>
        <dbReference type="Proteomes" id="UP000748752"/>
    </source>
</evidence>
<dbReference type="EMBL" id="NRRV01000211">
    <property type="protein sequence ID" value="MBK1634032.1"/>
    <property type="molecule type" value="Genomic_DNA"/>
</dbReference>
<proteinExistence type="predicted"/>
<feature type="domain" description="Rhodanese" evidence="3">
    <location>
        <begin position="33"/>
        <end position="149"/>
    </location>
</feature>
<organism evidence="4 5">
    <name type="scientific">Thiohalocapsa halophila</name>
    <dbReference type="NCBI Taxonomy" id="69359"/>
    <lineage>
        <taxon>Bacteria</taxon>
        <taxon>Pseudomonadati</taxon>
        <taxon>Pseudomonadota</taxon>
        <taxon>Gammaproteobacteria</taxon>
        <taxon>Chromatiales</taxon>
        <taxon>Chromatiaceae</taxon>
        <taxon>Thiohalocapsa</taxon>
    </lineage>
</organism>
<dbReference type="PANTHER" id="PTHR43855">
    <property type="entry name" value="THIOSULFATE SULFURTRANSFERASE"/>
    <property type="match status" value="1"/>
</dbReference>
<name>A0ABS1CQ96_9GAMM</name>
<dbReference type="Gene3D" id="3.40.250.10">
    <property type="entry name" value="Rhodanese-like domain"/>
    <property type="match status" value="1"/>
</dbReference>
<feature type="signal peptide" evidence="2">
    <location>
        <begin position="1"/>
        <end position="17"/>
    </location>
</feature>
<feature type="non-terminal residue" evidence="4">
    <location>
        <position position="196"/>
    </location>
</feature>
<accession>A0ABS1CQ96</accession>
<evidence type="ECO:0000256" key="1">
    <source>
        <dbReference type="ARBA" id="ARBA00022737"/>
    </source>
</evidence>
<protein>
    <recommendedName>
        <fullName evidence="3">Rhodanese domain-containing protein</fullName>
    </recommendedName>
</protein>
<dbReference type="PROSITE" id="PS50206">
    <property type="entry name" value="RHODANESE_3"/>
    <property type="match status" value="1"/>
</dbReference>